<dbReference type="AlphaFoldDB" id="E4XTX7"/>
<dbReference type="PANTHER" id="PTHR11214:SF3">
    <property type="entry name" value="BETA-1,3-GALACTOSYLTRANSFERASE 6"/>
    <property type="match status" value="1"/>
</dbReference>
<organism evidence="11">
    <name type="scientific">Oikopleura dioica</name>
    <name type="common">Tunicate</name>
    <dbReference type="NCBI Taxonomy" id="34765"/>
    <lineage>
        <taxon>Eukaryota</taxon>
        <taxon>Metazoa</taxon>
        <taxon>Chordata</taxon>
        <taxon>Tunicata</taxon>
        <taxon>Appendicularia</taxon>
        <taxon>Copelata</taxon>
        <taxon>Oikopleuridae</taxon>
        <taxon>Oikopleura</taxon>
    </lineage>
</organism>
<evidence type="ECO:0000313" key="12">
    <source>
        <dbReference type="EMBL" id="CBY38768.1"/>
    </source>
</evidence>
<keyword evidence="5" id="KW-0812">Transmembrane</keyword>
<evidence type="ECO:0000256" key="4">
    <source>
        <dbReference type="ARBA" id="ARBA00022679"/>
    </source>
</evidence>
<dbReference type="Pfam" id="PF01762">
    <property type="entry name" value="Galactosyl_T"/>
    <property type="match status" value="1"/>
</dbReference>
<evidence type="ECO:0000256" key="10">
    <source>
        <dbReference type="RuleBase" id="RU363063"/>
    </source>
</evidence>
<evidence type="ECO:0000256" key="9">
    <source>
        <dbReference type="ARBA" id="ARBA00023136"/>
    </source>
</evidence>
<evidence type="ECO:0000256" key="2">
    <source>
        <dbReference type="ARBA" id="ARBA00008661"/>
    </source>
</evidence>
<keyword evidence="6" id="KW-0735">Signal-anchor</keyword>
<keyword evidence="8 10" id="KW-0333">Golgi apparatus</keyword>
<sequence length="184" mass="21351">MIGNTDRSYKKSHPRLIEHFQRYIIGDYDDRYENLHFKTFTAFQFVSLCSLHNSNIIFVDDDTFFDPFQKILPAPITCGTGRAESTWKKPFGKHQLSNDVWPNNYRSPTYCGGACTVLTSSAAMKIYNVASRIEFNKLNIDDMLFTGVYRELANMHVPPVNRRLCHHFTGNYNALLRKFDTFDS</sequence>
<evidence type="ECO:0000256" key="6">
    <source>
        <dbReference type="ARBA" id="ARBA00022968"/>
    </source>
</evidence>
<reference evidence="11" key="1">
    <citation type="journal article" date="2010" name="Science">
        <title>Plasticity of animal genome architecture unmasked by rapid evolution of a pelagic tunicate.</title>
        <authorList>
            <person name="Denoeud F."/>
            <person name="Henriet S."/>
            <person name="Mungpakdee S."/>
            <person name="Aury J.M."/>
            <person name="Da Silva C."/>
            <person name="Brinkmann H."/>
            <person name="Mikhaleva J."/>
            <person name="Olsen L.C."/>
            <person name="Jubin C."/>
            <person name="Canestro C."/>
            <person name="Bouquet J.M."/>
            <person name="Danks G."/>
            <person name="Poulain J."/>
            <person name="Campsteijn C."/>
            <person name="Adamski M."/>
            <person name="Cross I."/>
            <person name="Yadetie F."/>
            <person name="Muffato M."/>
            <person name="Louis A."/>
            <person name="Butcher S."/>
            <person name="Tsagkogeorga G."/>
            <person name="Konrad A."/>
            <person name="Singh S."/>
            <person name="Jensen M.F."/>
            <person name="Cong E.H."/>
            <person name="Eikeseth-Otteraa H."/>
            <person name="Noel B."/>
            <person name="Anthouard V."/>
            <person name="Porcel B.M."/>
            <person name="Kachouri-Lafond R."/>
            <person name="Nishino A."/>
            <person name="Ugolini M."/>
            <person name="Chourrout P."/>
            <person name="Nishida H."/>
            <person name="Aasland R."/>
            <person name="Huzurbazar S."/>
            <person name="Westhof E."/>
            <person name="Delsuc F."/>
            <person name="Lehrach H."/>
            <person name="Reinhardt R."/>
            <person name="Weissenbach J."/>
            <person name="Roy S.W."/>
            <person name="Artiguenave F."/>
            <person name="Postlethwait J.H."/>
            <person name="Manak J.R."/>
            <person name="Thompson E.M."/>
            <person name="Jaillon O."/>
            <person name="Du Pasquier L."/>
            <person name="Boudinot P."/>
            <person name="Liberles D.A."/>
            <person name="Volff J.N."/>
            <person name="Philippe H."/>
            <person name="Lenhard B."/>
            <person name="Roest Crollius H."/>
            <person name="Wincker P."/>
            <person name="Chourrout D."/>
        </authorList>
    </citation>
    <scope>NUCLEOTIDE SEQUENCE [LARGE SCALE GENOMIC DNA]</scope>
</reference>
<accession>E4XTX7</accession>
<evidence type="ECO:0000256" key="7">
    <source>
        <dbReference type="ARBA" id="ARBA00022989"/>
    </source>
</evidence>
<dbReference type="GO" id="GO:0006493">
    <property type="term" value="P:protein O-linked glycosylation"/>
    <property type="evidence" value="ECO:0007669"/>
    <property type="project" value="TreeGrafter"/>
</dbReference>
<dbReference type="InParanoid" id="E4XTX7"/>
<evidence type="ECO:0000256" key="8">
    <source>
        <dbReference type="ARBA" id="ARBA00023034"/>
    </source>
</evidence>
<dbReference type="Proteomes" id="UP000001307">
    <property type="component" value="Unassembled WGS sequence"/>
</dbReference>
<evidence type="ECO:0000256" key="1">
    <source>
        <dbReference type="ARBA" id="ARBA00004323"/>
    </source>
</evidence>
<evidence type="ECO:0000256" key="3">
    <source>
        <dbReference type="ARBA" id="ARBA00022676"/>
    </source>
</evidence>
<dbReference type="InterPro" id="IPR002659">
    <property type="entry name" value="Glyco_trans_31"/>
</dbReference>
<dbReference type="Proteomes" id="UP000011014">
    <property type="component" value="Unassembled WGS sequence"/>
</dbReference>
<keyword evidence="13" id="KW-1185">Reference proteome</keyword>
<comment type="subcellular location">
    <subcellularLocation>
        <location evidence="1 10">Golgi apparatus membrane</location>
        <topology evidence="1 10">Single-pass type II membrane protein</topology>
    </subcellularLocation>
</comment>
<gene>
    <name evidence="11" type="ORF">GSOID_T00003942001</name>
    <name evidence="12" type="ORF">GSOID_T00019288001</name>
</gene>
<proteinExistence type="inferred from homology"/>
<protein>
    <recommendedName>
        <fullName evidence="10">Hexosyltransferase</fullName>
        <ecNumber evidence="10">2.4.1.-</ecNumber>
    </recommendedName>
</protein>
<comment type="similarity">
    <text evidence="2 10">Belongs to the glycosyltransferase 31 family.</text>
</comment>
<name>E4XTX7_OIKDI</name>
<dbReference type="GO" id="GO:0016758">
    <property type="term" value="F:hexosyltransferase activity"/>
    <property type="evidence" value="ECO:0007669"/>
    <property type="project" value="InterPro"/>
</dbReference>
<dbReference type="GO" id="GO:0000139">
    <property type="term" value="C:Golgi membrane"/>
    <property type="evidence" value="ECO:0007669"/>
    <property type="project" value="UniProtKB-SubCell"/>
</dbReference>
<dbReference type="OrthoDB" id="6355886at2759"/>
<evidence type="ECO:0000313" key="13">
    <source>
        <dbReference type="Proteomes" id="UP000001307"/>
    </source>
</evidence>
<dbReference type="EC" id="2.4.1.-" evidence="10"/>
<keyword evidence="7" id="KW-1133">Transmembrane helix</keyword>
<keyword evidence="3 10" id="KW-0328">Glycosyltransferase</keyword>
<evidence type="ECO:0000256" key="5">
    <source>
        <dbReference type="ARBA" id="ARBA00022692"/>
    </source>
</evidence>
<keyword evidence="4" id="KW-0808">Transferase</keyword>
<dbReference type="PANTHER" id="PTHR11214">
    <property type="entry name" value="BETA-1,3-N-ACETYLGLUCOSAMINYLTRANSFERASE"/>
    <property type="match status" value="1"/>
</dbReference>
<evidence type="ECO:0000313" key="11">
    <source>
        <dbReference type="EMBL" id="CBY13189.1"/>
    </source>
</evidence>
<dbReference type="EMBL" id="FN653165">
    <property type="protein sequence ID" value="CBY13189.1"/>
    <property type="molecule type" value="Genomic_DNA"/>
</dbReference>
<keyword evidence="9" id="KW-0472">Membrane</keyword>
<dbReference type="EMBL" id="FN655320">
    <property type="protein sequence ID" value="CBY38768.1"/>
    <property type="molecule type" value="Genomic_DNA"/>
</dbReference>